<organism evidence="1 2">
    <name type="scientific">Labrys wisconsinensis</name>
    <dbReference type="NCBI Taxonomy" id="425677"/>
    <lineage>
        <taxon>Bacteria</taxon>
        <taxon>Pseudomonadati</taxon>
        <taxon>Pseudomonadota</taxon>
        <taxon>Alphaproteobacteria</taxon>
        <taxon>Hyphomicrobiales</taxon>
        <taxon>Xanthobacteraceae</taxon>
        <taxon>Labrys</taxon>
    </lineage>
</organism>
<dbReference type="InterPro" id="IPR029058">
    <property type="entry name" value="AB_hydrolase_fold"/>
</dbReference>
<sequence length="224" mass="24207">MNQAGDTDLRQDLSFVYRIRRQLAGSDETLVLLHGSGVDETTMMPLGTSIAPGATLIAVRGRVMQEGSRRWFTRITPTRFGQGSIRAEVHAFDRFLDELGEADGLDARKAVFIGYSNGANLLSSLMLLRPGRVRRAVLLRAMPVLTRAPDADLSAASVLILAGARDETYGPFAPALADLLRSRKAAVTARTVAAGHEFGPEDAEHVRAWLRPEAAGLAKLPNGF</sequence>
<dbReference type="Gene3D" id="3.40.50.1820">
    <property type="entry name" value="alpha/beta hydrolase"/>
    <property type="match status" value="1"/>
</dbReference>
<protein>
    <submittedName>
        <fullName evidence="1">Phospholipase/carboxylesterase</fullName>
    </submittedName>
</protein>
<name>A0ABU0JBY3_9HYPH</name>
<dbReference type="RefSeq" id="WP_307277534.1">
    <property type="nucleotide sequence ID" value="NZ_JAUSVX010000010.1"/>
</dbReference>
<evidence type="ECO:0000313" key="2">
    <source>
        <dbReference type="Proteomes" id="UP001242480"/>
    </source>
</evidence>
<gene>
    <name evidence="1" type="ORF">QO011_004813</name>
</gene>
<comment type="caution">
    <text evidence="1">The sequence shown here is derived from an EMBL/GenBank/DDBJ whole genome shotgun (WGS) entry which is preliminary data.</text>
</comment>
<evidence type="ECO:0000313" key="1">
    <source>
        <dbReference type="EMBL" id="MDQ0471786.1"/>
    </source>
</evidence>
<dbReference type="SUPFAM" id="SSF53474">
    <property type="entry name" value="alpha/beta-Hydrolases"/>
    <property type="match status" value="1"/>
</dbReference>
<accession>A0ABU0JBY3</accession>
<keyword evidence="2" id="KW-1185">Reference proteome</keyword>
<dbReference type="Proteomes" id="UP001242480">
    <property type="component" value="Unassembled WGS sequence"/>
</dbReference>
<reference evidence="1 2" key="1">
    <citation type="submission" date="2023-07" db="EMBL/GenBank/DDBJ databases">
        <title>Genomic Encyclopedia of Type Strains, Phase IV (KMG-IV): sequencing the most valuable type-strain genomes for metagenomic binning, comparative biology and taxonomic classification.</title>
        <authorList>
            <person name="Goeker M."/>
        </authorList>
    </citation>
    <scope>NUCLEOTIDE SEQUENCE [LARGE SCALE GENOMIC DNA]</scope>
    <source>
        <strain evidence="1 2">DSM 19619</strain>
    </source>
</reference>
<dbReference type="EMBL" id="JAUSVX010000010">
    <property type="protein sequence ID" value="MDQ0471786.1"/>
    <property type="molecule type" value="Genomic_DNA"/>
</dbReference>
<proteinExistence type="predicted"/>